<dbReference type="SUPFAM" id="SSF54506">
    <property type="entry name" value="Diaminopimelate epimerase-like"/>
    <property type="match status" value="1"/>
</dbReference>
<dbReference type="PANTHER" id="PTHR33442:SF5">
    <property type="entry name" value="BIFUNCTIONAL TRANS-3-HYDROXY-L-PROLINE DEHYDRATASE_2-EPIMERASE"/>
    <property type="match status" value="1"/>
</dbReference>
<evidence type="ECO:0008006" key="3">
    <source>
        <dbReference type="Google" id="ProtNLM"/>
    </source>
</evidence>
<sequence length="354" mass="38327">MKVDRVIQAVDTHVSGEPGRVIVGGVLDVPGNTMLKKMRYLEEHADHIRKLMLREPRGYPAANCNLILPPCDPTADAGFVIMEQVEYPGMSGTNTIAVTTVLLETGMLPIETPTTRLVLESPAGLIRVDARVSDGRVTEVKFENVPAFAMHIDEVLDVPELGEVMVDVAYGGMFYVIADADALGLRLVPEEAGKITRVGEMIKTAAREKFPVVHPENPEIEDITIAVLSSSHAGEGADMRNSVVVSTGNLDWNRPETWTGALDRSPCGTGTCAKMASLYAKGELSLGQPFRHQGILDTVFVGELVREAEMDTPYPAVIPTLKGRAWITGTANYMLADDDPFPEGFIVGDIWGGK</sequence>
<dbReference type="PIRSF" id="PIRSF029792">
    <property type="entry name" value="Pro_racemase"/>
    <property type="match status" value="1"/>
</dbReference>
<evidence type="ECO:0000256" key="1">
    <source>
        <dbReference type="ARBA" id="ARBA00007529"/>
    </source>
</evidence>
<dbReference type="Gene3D" id="3.10.310.10">
    <property type="entry name" value="Diaminopimelate Epimerase, Chain A, domain 1"/>
    <property type="match status" value="2"/>
</dbReference>
<name>A0A381SCX8_9ZZZZ</name>
<organism evidence="2">
    <name type="scientific">marine metagenome</name>
    <dbReference type="NCBI Taxonomy" id="408172"/>
    <lineage>
        <taxon>unclassified sequences</taxon>
        <taxon>metagenomes</taxon>
        <taxon>ecological metagenomes</taxon>
    </lineage>
</organism>
<dbReference type="GO" id="GO:0047580">
    <property type="term" value="F:4-hydroxyproline epimerase activity"/>
    <property type="evidence" value="ECO:0007669"/>
    <property type="project" value="TreeGrafter"/>
</dbReference>
<accession>A0A381SCX8</accession>
<dbReference type="PANTHER" id="PTHR33442">
    <property type="entry name" value="TRANS-3-HYDROXY-L-PROLINE DEHYDRATASE"/>
    <property type="match status" value="1"/>
</dbReference>
<dbReference type="Pfam" id="PF05544">
    <property type="entry name" value="Pro_racemase"/>
    <property type="match status" value="1"/>
</dbReference>
<gene>
    <name evidence="2" type="ORF">METZ01_LOCUS54025</name>
</gene>
<comment type="similarity">
    <text evidence="1">Belongs to the proline racemase family.</text>
</comment>
<reference evidence="2" key="1">
    <citation type="submission" date="2018-05" db="EMBL/GenBank/DDBJ databases">
        <authorList>
            <person name="Lanie J.A."/>
            <person name="Ng W.-L."/>
            <person name="Kazmierczak K.M."/>
            <person name="Andrzejewski T.M."/>
            <person name="Davidsen T.M."/>
            <person name="Wayne K.J."/>
            <person name="Tettelin H."/>
            <person name="Glass J.I."/>
            <person name="Rusch D."/>
            <person name="Podicherti R."/>
            <person name="Tsui H.-C.T."/>
            <person name="Winkler M.E."/>
        </authorList>
    </citation>
    <scope>NUCLEOTIDE SEQUENCE</scope>
</reference>
<dbReference type="InterPro" id="IPR008794">
    <property type="entry name" value="Pro_racemase_fam"/>
</dbReference>
<dbReference type="EMBL" id="UINC01002877">
    <property type="protein sequence ID" value="SVA01171.1"/>
    <property type="molecule type" value="Genomic_DNA"/>
</dbReference>
<evidence type="ECO:0000313" key="2">
    <source>
        <dbReference type="EMBL" id="SVA01171.1"/>
    </source>
</evidence>
<dbReference type="AlphaFoldDB" id="A0A381SCX8"/>
<proteinExistence type="inferred from homology"/>
<protein>
    <recommendedName>
        <fullName evidence="3">Proline racemase</fullName>
    </recommendedName>
</protein>
<dbReference type="SFLD" id="SFLDS00028">
    <property type="entry name" value="Proline_Racemase"/>
    <property type="match status" value="1"/>
</dbReference>